<dbReference type="SUPFAM" id="SSF54786">
    <property type="entry name" value="YcfA/nrd intein domain"/>
    <property type="match status" value="1"/>
</dbReference>
<dbReference type="Gene3D" id="3.30.920.30">
    <property type="entry name" value="Hypothetical protein"/>
    <property type="match status" value="1"/>
</dbReference>
<protein>
    <recommendedName>
        <fullName evidence="10">Addiction module toxin, HicA family</fullName>
    </recommendedName>
</protein>
<keyword evidence="2" id="KW-1277">Toxin-antitoxin system</keyword>
<reference evidence="8 9" key="1">
    <citation type="journal article" date="2016" name="Nat. Commun.">
        <title>Thousands of microbial genomes shed light on interconnected biogeochemical processes in an aquifer system.</title>
        <authorList>
            <person name="Anantharaman K."/>
            <person name="Brown C.T."/>
            <person name="Hug L.A."/>
            <person name="Sharon I."/>
            <person name="Castelle C.J."/>
            <person name="Probst A.J."/>
            <person name="Thomas B.C."/>
            <person name="Singh A."/>
            <person name="Wilkins M.J."/>
            <person name="Karaoz U."/>
            <person name="Brodie E.L."/>
            <person name="Williams K.H."/>
            <person name="Hubbard S.S."/>
            <person name="Banfield J.F."/>
        </authorList>
    </citation>
    <scope>NUCLEOTIDE SEQUENCE [LARGE SCALE GENOMIC DNA]</scope>
    <source>
        <strain evidence="9">RBG_16_55_9</strain>
    </source>
</reference>
<name>A0A1F5UW91_FRAXR</name>
<evidence type="ECO:0000256" key="7">
    <source>
        <dbReference type="ARBA" id="ARBA00023016"/>
    </source>
</evidence>
<proteinExistence type="inferred from homology"/>
<dbReference type="STRING" id="1817864.A2Z21_02840"/>
<dbReference type="InterPro" id="IPR012933">
    <property type="entry name" value="HicA_mRNA_interferase"/>
</dbReference>
<gene>
    <name evidence="8" type="ORF">A2Z21_02840</name>
</gene>
<dbReference type="GO" id="GO:0004519">
    <property type="term" value="F:endonuclease activity"/>
    <property type="evidence" value="ECO:0007669"/>
    <property type="project" value="UniProtKB-KW"/>
</dbReference>
<comment type="caution">
    <text evidence="8">The sequence shown here is derived from an EMBL/GenBank/DDBJ whole genome shotgun (WGS) entry which is preliminary data.</text>
</comment>
<evidence type="ECO:0000256" key="5">
    <source>
        <dbReference type="ARBA" id="ARBA00022801"/>
    </source>
</evidence>
<evidence type="ECO:0000256" key="1">
    <source>
        <dbReference type="ARBA" id="ARBA00006620"/>
    </source>
</evidence>
<accession>A0A1F5UW91</accession>
<sequence>MAIDYSNLLGLTARKLITALEKDGFILQRQKGATRLFRHHDGRRVTMHVHKPGQTLKIGTLKEIIENEAQWEEDDLKRLKLLT</sequence>
<evidence type="ECO:0000256" key="2">
    <source>
        <dbReference type="ARBA" id="ARBA00022649"/>
    </source>
</evidence>
<evidence type="ECO:0000313" key="8">
    <source>
        <dbReference type="EMBL" id="OGF54951.1"/>
    </source>
</evidence>
<dbReference type="InterPro" id="IPR038570">
    <property type="entry name" value="HicA_sf"/>
</dbReference>
<keyword evidence="7" id="KW-0346">Stress response</keyword>
<dbReference type="EMBL" id="MFGX01000067">
    <property type="protein sequence ID" value="OGF54951.1"/>
    <property type="molecule type" value="Genomic_DNA"/>
</dbReference>
<evidence type="ECO:0000256" key="4">
    <source>
        <dbReference type="ARBA" id="ARBA00022759"/>
    </source>
</evidence>
<evidence type="ECO:0000256" key="6">
    <source>
        <dbReference type="ARBA" id="ARBA00022884"/>
    </source>
</evidence>
<evidence type="ECO:0000256" key="3">
    <source>
        <dbReference type="ARBA" id="ARBA00022722"/>
    </source>
</evidence>
<dbReference type="Proteomes" id="UP000179157">
    <property type="component" value="Unassembled WGS sequence"/>
</dbReference>
<dbReference type="Pfam" id="PF07927">
    <property type="entry name" value="HicA_toxin"/>
    <property type="match status" value="1"/>
</dbReference>
<organism evidence="8 9">
    <name type="scientific">Fraserbacteria sp. (strain RBG_16_55_9)</name>
    <dbReference type="NCBI Taxonomy" id="1817864"/>
    <lineage>
        <taxon>Bacteria</taxon>
        <taxon>Candidatus Fraseribacteriota</taxon>
    </lineage>
</organism>
<dbReference type="GO" id="GO:0016787">
    <property type="term" value="F:hydrolase activity"/>
    <property type="evidence" value="ECO:0007669"/>
    <property type="project" value="UniProtKB-KW"/>
</dbReference>
<evidence type="ECO:0008006" key="10">
    <source>
        <dbReference type="Google" id="ProtNLM"/>
    </source>
</evidence>
<keyword evidence="4" id="KW-0255">Endonuclease</keyword>
<dbReference type="GO" id="GO:0003729">
    <property type="term" value="F:mRNA binding"/>
    <property type="evidence" value="ECO:0007669"/>
    <property type="project" value="InterPro"/>
</dbReference>
<keyword evidence="5" id="KW-0378">Hydrolase</keyword>
<dbReference type="AlphaFoldDB" id="A0A1F5UW91"/>
<comment type="similarity">
    <text evidence="1">Belongs to the HicA mRNA interferase family.</text>
</comment>
<evidence type="ECO:0000313" key="9">
    <source>
        <dbReference type="Proteomes" id="UP000179157"/>
    </source>
</evidence>
<keyword evidence="6" id="KW-0694">RNA-binding</keyword>
<keyword evidence="3" id="KW-0540">Nuclease</keyword>